<evidence type="ECO:0000313" key="1">
    <source>
        <dbReference type="EMBL" id="OGE39883.1"/>
    </source>
</evidence>
<dbReference type="Proteomes" id="UP000177328">
    <property type="component" value="Unassembled WGS sequence"/>
</dbReference>
<gene>
    <name evidence="1" type="ORF">A3D25_03670</name>
</gene>
<reference evidence="1 2" key="1">
    <citation type="journal article" date="2016" name="Nat. Commun.">
        <title>Thousands of microbial genomes shed light on interconnected biogeochemical processes in an aquifer system.</title>
        <authorList>
            <person name="Anantharaman K."/>
            <person name="Brown C.T."/>
            <person name="Hug L.A."/>
            <person name="Sharon I."/>
            <person name="Castelle C.J."/>
            <person name="Probst A.J."/>
            <person name="Thomas B.C."/>
            <person name="Singh A."/>
            <person name="Wilkins M.J."/>
            <person name="Karaoz U."/>
            <person name="Brodie E.L."/>
            <person name="Williams K.H."/>
            <person name="Hubbard S.S."/>
            <person name="Banfield J.F."/>
        </authorList>
    </citation>
    <scope>NUCLEOTIDE SEQUENCE [LARGE SCALE GENOMIC DNA]</scope>
</reference>
<proteinExistence type="predicted"/>
<comment type="caution">
    <text evidence="1">The sequence shown here is derived from an EMBL/GenBank/DDBJ whole genome shotgun (WGS) entry which is preliminary data.</text>
</comment>
<dbReference type="AlphaFoldDB" id="A0A1F5KG11"/>
<sequence length="234" mass="26541">MIISTELREIDYQESTLTPIAKIGTDSDDTLRRCESLLVAKARACLGRDLKYKDLHRELKHSTDPEIRDLLRAVTADPTFFHRRGFYKRTAAGLALLHEYPLNPVVITGRSKKITPRIENEFDDLMRLITDIHQIPQDVDLNAAKAQILVADGIRDHIDDNITILVAAAKAATARGYVLHGHLIRRPWNRTITQKGLTREFGLGKTIEIHPSFYRAAKSIINSGRYPRTQRLLG</sequence>
<evidence type="ECO:0000313" key="2">
    <source>
        <dbReference type="Proteomes" id="UP000177328"/>
    </source>
</evidence>
<name>A0A1F5KG11_9BACT</name>
<protein>
    <submittedName>
        <fullName evidence="1">Uncharacterized protein</fullName>
    </submittedName>
</protein>
<dbReference type="EMBL" id="MFDD01000014">
    <property type="protein sequence ID" value="OGE39883.1"/>
    <property type="molecule type" value="Genomic_DNA"/>
</dbReference>
<accession>A0A1F5KG11</accession>
<organism evidence="1 2">
    <name type="scientific">Candidatus Daviesbacteria bacterium RIFCSPHIGHO2_02_FULL_43_12</name>
    <dbReference type="NCBI Taxonomy" id="1797776"/>
    <lineage>
        <taxon>Bacteria</taxon>
        <taxon>Candidatus Daviesiibacteriota</taxon>
    </lineage>
</organism>